<dbReference type="AlphaFoldDB" id="A0A0F9FM93"/>
<feature type="compositionally biased region" description="Low complexity" evidence="1">
    <location>
        <begin position="50"/>
        <end position="63"/>
    </location>
</feature>
<name>A0A0F9FM93_9ZZZZ</name>
<dbReference type="InterPro" id="IPR052344">
    <property type="entry name" value="Transposase-related"/>
</dbReference>
<comment type="caution">
    <text evidence="3">The sequence shown here is derived from an EMBL/GenBank/DDBJ whole genome shotgun (WGS) entry which is preliminary data.</text>
</comment>
<dbReference type="PANTHER" id="PTHR33678">
    <property type="entry name" value="BLL1576 PROTEIN"/>
    <property type="match status" value="1"/>
</dbReference>
<dbReference type="InterPro" id="IPR004291">
    <property type="entry name" value="Transposase_IS66_central"/>
</dbReference>
<evidence type="ECO:0000256" key="1">
    <source>
        <dbReference type="SAM" id="MobiDB-lite"/>
    </source>
</evidence>
<dbReference type="PANTHER" id="PTHR33678:SF2">
    <property type="match status" value="1"/>
</dbReference>
<feature type="region of interest" description="Disordered" evidence="1">
    <location>
        <begin position="50"/>
        <end position="99"/>
    </location>
</feature>
<dbReference type="NCBIfam" id="NF033517">
    <property type="entry name" value="transpos_IS66"/>
    <property type="match status" value="1"/>
</dbReference>
<reference evidence="3" key="1">
    <citation type="journal article" date="2015" name="Nature">
        <title>Complex archaea that bridge the gap between prokaryotes and eukaryotes.</title>
        <authorList>
            <person name="Spang A."/>
            <person name="Saw J.H."/>
            <person name="Jorgensen S.L."/>
            <person name="Zaremba-Niedzwiedzka K."/>
            <person name="Martijn J."/>
            <person name="Lind A.E."/>
            <person name="van Eijk R."/>
            <person name="Schleper C."/>
            <person name="Guy L."/>
            <person name="Ettema T.J."/>
        </authorList>
    </citation>
    <scope>NUCLEOTIDE SEQUENCE</scope>
</reference>
<proteinExistence type="predicted"/>
<dbReference type="EMBL" id="LAZR01020818">
    <property type="protein sequence ID" value="KKL87504.1"/>
    <property type="molecule type" value="Genomic_DNA"/>
</dbReference>
<feature type="compositionally biased region" description="Basic and acidic residues" evidence="1">
    <location>
        <begin position="65"/>
        <end position="78"/>
    </location>
</feature>
<gene>
    <name evidence="3" type="ORF">LCGC14_1934050</name>
</gene>
<organism evidence="3">
    <name type="scientific">marine sediment metagenome</name>
    <dbReference type="NCBI Taxonomy" id="412755"/>
    <lineage>
        <taxon>unclassified sequences</taxon>
        <taxon>metagenomes</taxon>
        <taxon>ecological metagenomes</taxon>
    </lineage>
</organism>
<accession>A0A0F9FM93</accession>
<feature type="domain" description="Transposase IS66 central" evidence="2">
    <location>
        <begin position="169"/>
        <end position="431"/>
    </location>
</feature>
<evidence type="ECO:0000259" key="2">
    <source>
        <dbReference type="Pfam" id="PF03050"/>
    </source>
</evidence>
<dbReference type="Pfam" id="PF03050">
    <property type="entry name" value="DDE_Tnp_IS66"/>
    <property type="match status" value="1"/>
</dbReference>
<protein>
    <recommendedName>
        <fullName evidence="2">Transposase IS66 central domain-containing protein</fullName>
    </recommendedName>
</protein>
<sequence length="466" mass="51830">MQDAAVIIEQLRRQNRHLVAQNEQLTQAVSRLADQVEQLTREVQRLGEQLEQAQGAAARQAAPFRRREPLKNPPESHKKPGRPAGHPGSHRKPPAIDHHEVVPLPCCPRCGGSIRNVRPVEQIIEEIPPVKPVVYKIVTYRATCKRCGDICSRHPLQTSDATGAAGVHLGPRAIALAAALNKHHGLTMRRTCKILRELAGLDLTAGGLSQMVDRLADRVEGDYGALVHQIRGSPAVNADETSWWVGGPGWWLWTFTCPQVTVYRVDKSRGSKVVEDVLGENFAGVLVSDCLSSYDPPTYRKHKCIAHHLRAIKAAASLPGQDDPRYLRQWTLLLKSVIALHRLWEQKVLSDEDIAAKRLAVEAWIDQLLAQAPTQGGDARIKNRLNKQRPHLLGCLKDVRVEPTNNRAERSLRPAVIARKLSCGNKTDRGRRSWEILASLGASFHQTDRDFVRFLADRAAIANNGR</sequence>
<evidence type="ECO:0000313" key="3">
    <source>
        <dbReference type="EMBL" id="KKL87504.1"/>
    </source>
</evidence>